<dbReference type="GO" id="GO:0005737">
    <property type="term" value="C:cytoplasm"/>
    <property type="evidence" value="ECO:0007669"/>
    <property type="project" value="TreeGrafter"/>
</dbReference>
<dbReference type="GO" id="GO:0005634">
    <property type="term" value="C:nucleus"/>
    <property type="evidence" value="ECO:0007669"/>
    <property type="project" value="TreeGrafter"/>
</dbReference>
<dbReference type="GO" id="GO:0003723">
    <property type="term" value="F:RNA binding"/>
    <property type="evidence" value="ECO:0007669"/>
    <property type="project" value="TreeGrafter"/>
</dbReference>
<organism evidence="3 4">
    <name type="scientific">Promerops cafer</name>
    <name type="common">Cape sugarbird</name>
    <dbReference type="NCBI Taxonomy" id="254652"/>
    <lineage>
        <taxon>Eukaryota</taxon>
        <taxon>Metazoa</taxon>
        <taxon>Chordata</taxon>
        <taxon>Craniata</taxon>
        <taxon>Vertebrata</taxon>
        <taxon>Euteleostomi</taxon>
        <taxon>Archelosauria</taxon>
        <taxon>Archosauria</taxon>
        <taxon>Dinosauria</taxon>
        <taxon>Saurischia</taxon>
        <taxon>Theropoda</taxon>
        <taxon>Coelurosauria</taxon>
        <taxon>Aves</taxon>
        <taxon>Neognathae</taxon>
        <taxon>Neoaves</taxon>
        <taxon>Telluraves</taxon>
        <taxon>Australaves</taxon>
        <taxon>Passeriformes</taxon>
        <taxon>Passeroidea</taxon>
        <taxon>Nectariniidae</taxon>
        <taxon>Promerops</taxon>
    </lineage>
</organism>
<dbReference type="PANTHER" id="PTHR13857">
    <property type="entry name" value="MRNA EDITING ENZYME"/>
    <property type="match status" value="1"/>
</dbReference>
<dbReference type="GO" id="GO:0016554">
    <property type="term" value="P:cytidine to uridine editing"/>
    <property type="evidence" value="ECO:0007669"/>
    <property type="project" value="TreeGrafter"/>
</dbReference>
<evidence type="ECO:0000313" key="4">
    <source>
        <dbReference type="Proteomes" id="UP000587587"/>
    </source>
</evidence>
<keyword evidence="2" id="KW-0378">Hydrolase</keyword>
<evidence type="ECO:0000256" key="1">
    <source>
        <dbReference type="ARBA" id="ARBA00022723"/>
    </source>
</evidence>
<keyword evidence="4" id="KW-1185">Reference proteome</keyword>
<dbReference type="PROSITE" id="PS00903">
    <property type="entry name" value="CYT_DCMP_DEAMINASES_1"/>
    <property type="match status" value="1"/>
</dbReference>
<dbReference type="Gene3D" id="3.40.140.10">
    <property type="entry name" value="Cytidine Deaminase, domain 2"/>
    <property type="match status" value="1"/>
</dbReference>
<dbReference type="InterPro" id="IPR016193">
    <property type="entry name" value="Cytidine_deaminase-like"/>
</dbReference>
<feature type="non-terminal residue" evidence="3">
    <location>
        <position position="195"/>
    </location>
</feature>
<dbReference type="PANTHER" id="PTHR13857:SF26">
    <property type="entry name" value="C-U-EDITING ENZYME APOBEC-1"/>
    <property type="match status" value="1"/>
</dbReference>
<accession>A0A7K6Y281</accession>
<dbReference type="Proteomes" id="UP000587587">
    <property type="component" value="Unassembled WGS sequence"/>
</dbReference>
<gene>
    <name evidence="3" type="primary">Apobec1_1</name>
    <name evidence="3" type="ORF">PROCAF_R15295</name>
</gene>
<dbReference type="InterPro" id="IPR050610">
    <property type="entry name" value="APOBEC_Cyt_Deaminase"/>
</dbReference>
<sequence length="195" mass="23451">LSFLFCFSMYIPAEAFRQHFDPRTYLRETYLLCELQWGGSAKLWRHWVRNYSYDNNDNDDGDDDNRCHAEKYFLEEVFEPRSYKVCNMTWYLSWSPCYKCCDIIQNFLEEHHNVNIDIYVARLHCINDARNCRALRELASLEGVNYLASVSPDYRYCWETFIQEDVYYNFSPANFRSAIERNRLKLDNILTVSTL</sequence>
<dbReference type="EMBL" id="VZSE01013743">
    <property type="protein sequence ID" value="NWX65700.1"/>
    <property type="molecule type" value="Genomic_DNA"/>
</dbReference>
<dbReference type="AlphaFoldDB" id="A0A7K6Y281"/>
<evidence type="ECO:0000256" key="2">
    <source>
        <dbReference type="ARBA" id="ARBA00022801"/>
    </source>
</evidence>
<protein>
    <submittedName>
        <fullName evidence="3">ABEC1 enzyme</fullName>
    </submittedName>
</protein>
<comment type="caution">
    <text evidence="3">The sequence shown here is derived from an EMBL/GenBank/DDBJ whole genome shotgun (WGS) entry which is preliminary data.</text>
</comment>
<name>A0A7K6Y281_9PASE</name>
<dbReference type="SUPFAM" id="SSF53927">
    <property type="entry name" value="Cytidine deaminase-like"/>
    <property type="match status" value="1"/>
</dbReference>
<proteinExistence type="predicted"/>
<evidence type="ECO:0000313" key="3">
    <source>
        <dbReference type="EMBL" id="NWX65700.1"/>
    </source>
</evidence>
<dbReference type="GO" id="GO:0004126">
    <property type="term" value="F:cytidine deaminase activity"/>
    <property type="evidence" value="ECO:0007669"/>
    <property type="project" value="TreeGrafter"/>
</dbReference>
<dbReference type="InterPro" id="IPR016192">
    <property type="entry name" value="APOBEC/CMP_deaminase_Zn-bd"/>
</dbReference>
<dbReference type="GO" id="GO:0008270">
    <property type="term" value="F:zinc ion binding"/>
    <property type="evidence" value="ECO:0007669"/>
    <property type="project" value="InterPro"/>
</dbReference>
<dbReference type="Pfam" id="PF18750">
    <property type="entry name" value="SNAD4"/>
    <property type="match status" value="1"/>
</dbReference>
<keyword evidence="1" id="KW-0479">Metal-binding</keyword>
<reference evidence="3 4" key="1">
    <citation type="submission" date="2019-09" db="EMBL/GenBank/DDBJ databases">
        <title>Bird 10,000 Genomes (B10K) Project - Family phase.</title>
        <authorList>
            <person name="Zhang G."/>
        </authorList>
    </citation>
    <scope>NUCLEOTIDE SEQUENCE [LARGE SCALE GENOMIC DNA]</scope>
    <source>
        <strain evidence="3">B10K-UC-030-53</strain>
    </source>
</reference>
<feature type="non-terminal residue" evidence="3">
    <location>
        <position position="1"/>
    </location>
</feature>